<evidence type="ECO:0008006" key="3">
    <source>
        <dbReference type="Google" id="ProtNLM"/>
    </source>
</evidence>
<gene>
    <name evidence="1" type="ORF">PMF13cell1_01652</name>
</gene>
<dbReference type="KEGG" id="bpro:PMF13cell1_01652"/>
<protein>
    <recommendedName>
        <fullName evidence="3">DUF624 domain-containing protein</fullName>
    </recommendedName>
</protein>
<accession>A0A2S4GQZ1</accession>
<dbReference type="AlphaFoldDB" id="A0A2S4GQZ1"/>
<evidence type="ECO:0000313" key="2">
    <source>
        <dbReference type="Proteomes" id="UP000289794"/>
    </source>
</evidence>
<name>A0A2S4GQZ1_9FIRM</name>
<proteinExistence type="predicted"/>
<reference evidence="1 2" key="1">
    <citation type="submission" date="2019-01" db="EMBL/GenBank/DDBJ databases">
        <title>PMF-metabolizing Aryl O-demethylase.</title>
        <authorList>
            <person name="Kim M."/>
        </authorList>
    </citation>
    <scope>NUCLEOTIDE SEQUENCE [LARGE SCALE GENOMIC DNA]</scope>
    <source>
        <strain evidence="1 2">PMF1</strain>
    </source>
</reference>
<dbReference type="RefSeq" id="WP_103731611.1">
    <property type="nucleotide sequence ID" value="NZ_CP035945.1"/>
</dbReference>
<dbReference type="EMBL" id="CP035945">
    <property type="protein sequence ID" value="QBE96114.1"/>
    <property type="molecule type" value="Genomic_DNA"/>
</dbReference>
<dbReference type="Pfam" id="PF04854">
    <property type="entry name" value="DUF624"/>
    <property type="match status" value="1"/>
</dbReference>
<dbReference type="OrthoDB" id="9814991at2"/>
<evidence type="ECO:0000313" key="1">
    <source>
        <dbReference type="EMBL" id="QBE96114.1"/>
    </source>
</evidence>
<sequence>MNLLNEDNVVHIFLSRIGDLVVANLLFIVCCIPIVTIGPAITALYHCTLRMVKGNDSSTSKTFFRAFKQNFLQSLVIWLGILLAGVILILNLRFLIQTQGASSYGKILLYMSEALMGLLVIVALYIFPVIAAFANTAGKLLKNAFLFAFMHFPSTLAIAVITILPMYMTYQDLELMPLYACCWFFFGFALTAYIDSFLLYRIFRPYLEKEETPPAKGTPQK</sequence>
<dbReference type="InterPro" id="IPR006938">
    <property type="entry name" value="DUF624"/>
</dbReference>
<organism evidence="1 2">
    <name type="scientific">Blautia producta</name>
    <dbReference type="NCBI Taxonomy" id="33035"/>
    <lineage>
        <taxon>Bacteria</taxon>
        <taxon>Bacillati</taxon>
        <taxon>Bacillota</taxon>
        <taxon>Clostridia</taxon>
        <taxon>Lachnospirales</taxon>
        <taxon>Lachnospiraceae</taxon>
        <taxon>Blautia</taxon>
    </lineage>
</organism>
<dbReference type="STRING" id="1121114.GCA_000373885_04164"/>
<dbReference type="Proteomes" id="UP000289794">
    <property type="component" value="Chromosome"/>
</dbReference>